<dbReference type="NCBIfam" id="NF009410">
    <property type="entry name" value="PRK12771.1"/>
    <property type="match status" value="1"/>
</dbReference>
<reference evidence="2 3" key="1">
    <citation type="submission" date="2012-02" db="EMBL/GenBank/DDBJ databases">
        <title>Whole genome shotgun sequence of Mobilicoccus pelagius NBRC 104925.</title>
        <authorList>
            <person name="Yoshida Y."/>
            <person name="Hosoyama A."/>
            <person name="Tsuchikane K."/>
            <person name="Katsumata H."/>
            <person name="Yamazaki S."/>
            <person name="Fujita N."/>
        </authorList>
    </citation>
    <scope>NUCLEOTIDE SEQUENCE [LARGE SCALE GENOMIC DNA]</scope>
    <source>
        <strain evidence="2 3">NBRC 104925</strain>
    </source>
</reference>
<name>H5UR11_9MICO</name>
<evidence type="ECO:0000259" key="1">
    <source>
        <dbReference type="SMART" id="SM00928"/>
    </source>
</evidence>
<dbReference type="STRING" id="1089455.MOPEL_067_00180"/>
<proteinExistence type="predicted"/>
<dbReference type="PRINTS" id="PR00419">
    <property type="entry name" value="ADXRDTASE"/>
</dbReference>
<dbReference type="InterPro" id="IPR019575">
    <property type="entry name" value="Nuop51_4Fe4S-bd"/>
</dbReference>
<dbReference type="SUPFAM" id="SSF140490">
    <property type="entry name" value="Nqo1C-terminal domain-like"/>
    <property type="match status" value="1"/>
</dbReference>
<dbReference type="EMBL" id="BAFE01000047">
    <property type="protein sequence ID" value="GAB48169.1"/>
    <property type="molecule type" value="Genomic_DNA"/>
</dbReference>
<dbReference type="SMART" id="SM00928">
    <property type="entry name" value="NADH_4Fe-4S"/>
    <property type="match status" value="1"/>
</dbReference>
<dbReference type="GO" id="GO:0051539">
    <property type="term" value="F:4 iron, 4 sulfur cluster binding"/>
    <property type="evidence" value="ECO:0007669"/>
    <property type="project" value="InterPro"/>
</dbReference>
<dbReference type="InterPro" id="IPR037207">
    <property type="entry name" value="Nuop51_4Fe4S-bd_sf"/>
</dbReference>
<evidence type="ECO:0000313" key="3">
    <source>
        <dbReference type="Proteomes" id="UP000004367"/>
    </source>
</evidence>
<comment type="caution">
    <text evidence="2">The sequence shown here is derived from an EMBL/GenBank/DDBJ whole genome shotgun (WGS) entry which is preliminary data.</text>
</comment>
<dbReference type="eggNOG" id="COG0493">
    <property type="taxonomic scope" value="Bacteria"/>
</dbReference>
<dbReference type="Pfam" id="PF07992">
    <property type="entry name" value="Pyr_redox_2"/>
    <property type="match status" value="1"/>
</dbReference>
<dbReference type="GO" id="GO:0016491">
    <property type="term" value="F:oxidoreductase activity"/>
    <property type="evidence" value="ECO:0007669"/>
    <property type="project" value="InterPro"/>
</dbReference>
<keyword evidence="3" id="KW-1185">Reference proteome</keyword>
<protein>
    <submittedName>
        <fullName evidence="2">Putative oxidoreductase</fullName>
    </submittedName>
</protein>
<evidence type="ECO:0000313" key="2">
    <source>
        <dbReference type="EMBL" id="GAB48169.1"/>
    </source>
</evidence>
<dbReference type="InterPro" id="IPR023753">
    <property type="entry name" value="FAD/NAD-binding_dom"/>
</dbReference>
<dbReference type="AlphaFoldDB" id="H5UR11"/>
<dbReference type="PANTHER" id="PTHR42783">
    <property type="entry name" value="GLUTAMATE SYNTHASE [NADPH] SMALL CHAIN"/>
    <property type="match status" value="1"/>
</dbReference>
<feature type="domain" description="NADH-ubiquinone oxidoreductase 51kDa subunit iron-sulphur binding" evidence="1">
    <location>
        <begin position="45"/>
        <end position="90"/>
    </location>
</feature>
<dbReference type="InterPro" id="IPR036188">
    <property type="entry name" value="FAD/NAD-bd_sf"/>
</dbReference>
<accession>H5UR11</accession>
<dbReference type="InterPro" id="IPR028261">
    <property type="entry name" value="DPD_II"/>
</dbReference>
<dbReference type="Proteomes" id="UP000004367">
    <property type="component" value="Unassembled WGS sequence"/>
</dbReference>
<dbReference type="Gene3D" id="3.50.50.60">
    <property type="entry name" value="FAD/NAD(P)-binding domain"/>
    <property type="match status" value="2"/>
</dbReference>
<dbReference type="PANTHER" id="PTHR42783:SF3">
    <property type="entry name" value="GLUTAMATE SYNTHASE [NADPH] SMALL CHAIN-RELATED"/>
    <property type="match status" value="1"/>
</dbReference>
<sequence length="621" mass="66864">MAAARMRGLAMTRRLHEYRTDAAMESHLETFGRTLDAYPVGACPLTMELTMLHNAKTQSCGKCVPCRDGIPQLEDMLASLLDGDGTPADREERVAEMRALAELVRDTSDCAIGYQPATVFLDAMRTFEREVDSHVHESRCLSDRRPVIPCVSLCPAHTDVPGYIALIEKGDHAGAVNLIRQNNPLPSACALVCEHPCEAHCRRQLIDEAINIRGLKEYAVDHAPGDEVPVPQRGPNTGRRVAIVGSGPSGLTAAWFLALMGHEVVIHEANELPGGMLRYGIPDYRFPKTRLDSDIAGILAVGNIEIRCGVHIGRDLTMADLRRDHDAVYLAIGAQAGLTLDLEGGDAEGVVSAVDMLHGLATGERPDFRGKRVVVVGGGNVAMDATRTAIRCGAEHVHVVYRRRREDMTALQHEIVGAVREGARLSALFAPTHVEKDDRGHVAALWVQPQMPGPHDHAGRPTPVPADKPPVRLAADVVLIAVGQGIESTHVEESGLPVTRRRLVADDTGRVAPGVHSGGDCVTGPSTVIEAIAAGKVAAYAIDTDLGYHHTIDFGIEVPHPGPNNRVPTGRVEAPLREPDLRRTDFDYVGEPMTAQEAGQEVSRCLRCDHYGSGALVGGRC</sequence>
<organism evidence="2 3">
    <name type="scientific">Mobilicoccus pelagius NBRC 104925</name>
    <dbReference type="NCBI Taxonomy" id="1089455"/>
    <lineage>
        <taxon>Bacteria</taxon>
        <taxon>Bacillati</taxon>
        <taxon>Actinomycetota</taxon>
        <taxon>Actinomycetes</taxon>
        <taxon>Micrococcales</taxon>
        <taxon>Dermatophilaceae</taxon>
        <taxon>Mobilicoccus</taxon>
    </lineage>
</organism>
<dbReference type="InterPro" id="IPR009051">
    <property type="entry name" value="Helical_ferredxn"/>
</dbReference>
<gene>
    <name evidence="2" type="ORF">MOPEL_067_00180</name>
</gene>
<dbReference type="Pfam" id="PF14691">
    <property type="entry name" value="Fer4_20"/>
    <property type="match status" value="1"/>
</dbReference>
<dbReference type="SUPFAM" id="SSF46548">
    <property type="entry name" value="alpha-helical ferredoxin"/>
    <property type="match status" value="2"/>
</dbReference>
<dbReference type="Gene3D" id="1.10.1060.10">
    <property type="entry name" value="Alpha-helical ferredoxin"/>
    <property type="match status" value="1"/>
</dbReference>
<dbReference type="SUPFAM" id="SSF51971">
    <property type="entry name" value="Nucleotide-binding domain"/>
    <property type="match status" value="1"/>
</dbReference>